<protein>
    <recommendedName>
        <fullName evidence="1">ScoMcrA-like DNA sulfur-binding domain-containing protein</fullName>
    </recommendedName>
</protein>
<name>A0ABT9FNH2_9BACL</name>
<dbReference type="Proteomes" id="UP001241848">
    <property type="component" value="Unassembled WGS sequence"/>
</dbReference>
<keyword evidence="3" id="KW-1185">Reference proteome</keyword>
<accession>A0ABT9FNH2</accession>
<gene>
    <name evidence="2" type="ORF">OIN60_05785</name>
</gene>
<feature type="domain" description="ScoMcrA-like DNA sulfur-binding" evidence="1">
    <location>
        <begin position="6"/>
        <end position="151"/>
    </location>
</feature>
<sequence>MHLTEKELKERIANLNVWKRRGQTAPHKPLLLLLALSKLQHGEKCLTYEGTRSKLKNLLIEFGPRRKYYHPEEPFVRLSTDGLWELNKSVDKSGISDRLLMSEGISGGFTPDVLRLLDERPELIQEVANLILYDHFPEMRHQDILDAVGLNVAISIR</sequence>
<organism evidence="2 3">
    <name type="scientific">Paenibacillus zeirhizosphaerae</name>
    <dbReference type="NCBI Taxonomy" id="2987519"/>
    <lineage>
        <taxon>Bacteria</taxon>
        <taxon>Bacillati</taxon>
        <taxon>Bacillota</taxon>
        <taxon>Bacilli</taxon>
        <taxon>Bacillales</taxon>
        <taxon>Paenibacillaceae</taxon>
        <taxon>Paenibacillus</taxon>
    </lineage>
</organism>
<reference evidence="2 3" key="1">
    <citation type="submission" date="2022-10" db="EMBL/GenBank/DDBJ databases">
        <title>Paenibacillus description and whole genome data of maize root bacterial community.</title>
        <authorList>
            <person name="Marton D."/>
            <person name="Farkas M."/>
            <person name="Cserhati M."/>
        </authorList>
    </citation>
    <scope>NUCLEOTIDE SEQUENCE [LARGE SCALE GENOMIC DNA]</scope>
    <source>
        <strain evidence="2 3">P96</strain>
    </source>
</reference>
<comment type="caution">
    <text evidence="2">The sequence shown here is derived from an EMBL/GenBank/DDBJ whole genome shotgun (WGS) entry which is preliminary data.</text>
</comment>
<dbReference type="RefSeq" id="WP_305753900.1">
    <property type="nucleotide sequence ID" value="NZ_JAPCKK010000011.1"/>
</dbReference>
<evidence type="ECO:0000313" key="3">
    <source>
        <dbReference type="Proteomes" id="UP001241848"/>
    </source>
</evidence>
<dbReference type="InterPro" id="IPR058813">
    <property type="entry name" value="DNA-SBD_ScoMcrA"/>
</dbReference>
<dbReference type="Pfam" id="PF26340">
    <property type="entry name" value="DNA-SBD_ScoMcrA"/>
    <property type="match status" value="1"/>
</dbReference>
<evidence type="ECO:0000259" key="1">
    <source>
        <dbReference type="Pfam" id="PF26340"/>
    </source>
</evidence>
<dbReference type="EMBL" id="JAPCKK010000011">
    <property type="protein sequence ID" value="MDP4096280.1"/>
    <property type="molecule type" value="Genomic_DNA"/>
</dbReference>
<evidence type="ECO:0000313" key="2">
    <source>
        <dbReference type="EMBL" id="MDP4096280.1"/>
    </source>
</evidence>
<proteinExistence type="predicted"/>